<dbReference type="RefSeq" id="XP_008584055.1">
    <property type="nucleotide sequence ID" value="XM_008585833.1"/>
</dbReference>
<protein>
    <submittedName>
        <fullName evidence="3">Uncharacterized protein LOC103601426</fullName>
    </submittedName>
</protein>
<name>A0ABM0RTW4_GALVR</name>
<feature type="compositionally biased region" description="Low complexity" evidence="1">
    <location>
        <begin position="243"/>
        <end position="255"/>
    </location>
</feature>
<evidence type="ECO:0000313" key="2">
    <source>
        <dbReference type="Proteomes" id="UP000694923"/>
    </source>
</evidence>
<proteinExistence type="predicted"/>
<evidence type="ECO:0000313" key="3">
    <source>
        <dbReference type="RefSeq" id="XP_008584055.1"/>
    </source>
</evidence>
<feature type="region of interest" description="Disordered" evidence="1">
    <location>
        <begin position="159"/>
        <end position="255"/>
    </location>
</feature>
<dbReference type="Proteomes" id="UP000694923">
    <property type="component" value="Unplaced"/>
</dbReference>
<reference evidence="3" key="1">
    <citation type="submission" date="2025-08" db="UniProtKB">
        <authorList>
            <consortium name="RefSeq"/>
        </authorList>
    </citation>
    <scope>IDENTIFICATION</scope>
</reference>
<feature type="region of interest" description="Disordered" evidence="1">
    <location>
        <begin position="20"/>
        <end position="41"/>
    </location>
</feature>
<feature type="compositionally biased region" description="Acidic residues" evidence="1">
    <location>
        <begin position="22"/>
        <end position="35"/>
    </location>
</feature>
<organism evidence="2 3">
    <name type="scientific">Galeopterus variegatus</name>
    <name type="common">Malayan flying lemur</name>
    <name type="synonym">Cynocephalus variegatus</name>
    <dbReference type="NCBI Taxonomy" id="482537"/>
    <lineage>
        <taxon>Eukaryota</taxon>
        <taxon>Metazoa</taxon>
        <taxon>Chordata</taxon>
        <taxon>Craniata</taxon>
        <taxon>Vertebrata</taxon>
        <taxon>Euteleostomi</taxon>
        <taxon>Mammalia</taxon>
        <taxon>Eutheria</taxon>
        <taxon>Euarchontoglires</taxon>
        <taxon>Dermoptera</taxon>
        <taxon>Cynocephalidae</taxon>
        <taxon>Galeopterus</taxon>
    </lineage>
</organism>
<keyword evidence="2" id="KW-1185">Reference proteome</keyword>
<evidence type="ECO:0000256" key="1">
    <source>
        <dbReference type="SAM" id="MobiDB-lite"/>
    </source>
</evidence>
<dbReference type="GeneID" id="103601426"/>
<sequence>MCVKLLAQCLRRKEFNSFIHSDDDDDDDDEEEEDGGYSPIGHHTVLTLSVTKRHPQVEGGAIYHNMLCRLSVQESRTNTRTNCGTLRGMDYMSGRGPEYFICYDQRGICMWQTDSSETIQLKIGPKVYIAVELVHKTIGMLKAGPPAPRGAERIGQKLPRPRVAEAAQSSVPAQGLGGRRLPSQQTRASPPTLMALGKQPSRTKASPRPGGVPRLPRQPLSSLNPSQFPEEPPAPRSRRETAGGSPSSRWPGPRRSCVSIFLSKKMLWTADNTKRYETASSATCCT</sequence>
<accession>A0ABM0RTW4</accession>
<gene>
    <name evidence="3" type="primary">LOC103601426</name>
</gene>